<evidence type="ECO:0000313" key="2">
    <source>
        <dbReference type="EMBL" id="EJP67227.1"/>
    </source>
</evidence>
<dbReference type="PANTHER" id="PTHR46411:SF3">
    <property type="entry name" value="AAA+ ATPASE DOMAIN-CONTAINING PROTEIN"/>
    <property type="match status" value="1"/>
</dbReference>
<dbReference type="AlphaFoldDB" id="J4UPQ8"/>
<sequence length="412" mass="46612">MTHNGLHMPRTHLSKEGANRAVIEEELRQRGRRWEALRGFRYKAYNGIALSSTDQRTLSRERVNCRIVLDGARWEDENPNHLTYLETIHEADQSQADYEMPPLDDDHVLLTSPIVRGYALKNKRWMQFFIDSVEEIEFDEGAFDSLVLSEERKKIILTLAKSQVKHKDSFDDAVKGKGRGIIMLLSGGPGIGKTLTAEVVAEQMRMPLYTMSAGDLGSSSDEVDKNLGKLMSMVSNWNAVLLLDECDVFLEERTTADLERNRVVSIFLRTLEYYEGILFLTTNRIASMDTAFQSRIRLTLEYPNLDAQARRAIWSTFLDRAASEGMAGKGDDFDEAALSMLSSIDLNGRQIKNTMKMAQLLAMQTGARLTLGHVKTVLRIQGQMGRSVEMVKASLYRGSYFSKLTKKQCNFG</sequence>
<protein>
    <submittedName>
        <fullName evidence="2">AAA family ATPase</fullName>
    </submittedName>
</protein>
<dbReference type="CDD" id="cd19481">
    <property type="entry name" value="RecA-like_protease"/>
    <property type="match status" value="1"/>
</dbReference>
<dbReference type="Proteomes" id="UP000002762">
    <property type="component" value="Unassembled WGS sequence"/>
</dbReference>
<keyword evidence="3" id="KW-1185">Reference proteome</keyword>
<dbReference type="SMART" id="SM00382">
    <property type="entry name" value="AAA"/>
    <property type="match status" value="1"/>
</dbReference>
<dbReference type="InParanoid" id="J4UPQ8"/>
<dbReference type="GeneID" id="19886813"/>
<dbReference type="EMBL" id="JH725157">
    <property type="protein sequence ID" value="EJP67227.1"/>
    <property type="molecule type" value="Genomic_DNA"/>
</dbReference>
<proteinExistence type="predicted"/>
<name>J4UPQ8_BEAB2</name>
<dbReference type="OrthoDB" id="5099298at2759"/>
<dbReference type="Gene3D" id="3.40.50.300">
    <property type="entry name" value="P-loop containing nucleotide triphosphate hydrolases"/>
    <property type="match status" value="1"/>
</dbReference>
<dbReference type="Pfam" id="PF00004">
    <property type="entry name" value="AAA"/>
    <property type="match status" value="1"/>
</dbReference>
<dbReference type="STRING" id="655819.J4UPQ8"/>
<dbReference type="InterPro" id="IPR003959">
    <property type="entry name" value="ATPase_AAA_core"/>
</dbReference>
<evidence type="ECO:0000313" key="3">
    <source>
        <dbReference type="Proteomes" id="UP000002762"/>
    </source>
</evidence>
<dbReference type="RefSeq" id="XP_008597120.1">
    <property type="nucleotide sequence ID" value="XM_008598898.1"/>
</dbReference>
<dbReference type="SUPFAM" id="SSF52540">
    <property type="entry name" value="P-loop containing nucleoside triphosphate hydrolases"/>
    <property type="match status" value="1"/>
</dbReference>
<dbReference type="InterPro" id="IPR003593">
    <property type="entry name" value="AAA+_ATPase"/>
</dbReference>
<gene>
    <name evidence="2" type="ORF">BBA_03801</name>
</gene>
<feature type="domain" description="AAA+ ATPase" evidence="1">
    <location>
        <begin position="179"/>
        <end position="306"/>
    </location>
</feature>
<evidence type="ECO:0000259" key="1">
    <source>
        <dbReference type="SMART" id="SM00382"/>
    </source>
</evidence>
<dbReference type="GO" id="GO:0005524">
    <property type="term" value="F:ATP binding"/>
    <property type="evidence" value="ECO:0007669"/>
    <property type="project" value="InterPro"/>
</dbReference>
<reference evidence="2 3" key="1">
    <citation type="journal article" date="2012" name="Sci. Rep.">
        <title>Genomic perspectives on the evolution of fungal entomopathogenicity in Beauveria bassiana.</title>
        <authorList>
            <person name="Xiao G."/>
            <person name="Ying S.H."/>
            <person name="Zheng P."/>
            <person name="Wang Z.L."/>
            <person name="Zhang S."/>
            <person name="Xie X.Q."/>
            <person name="Shang Y."/>
            <person name="St Leger R.J."/>
            <person name="Zhao G.P."/>
            <person name="Wang C."/>
            <person name="Feng M.G."/>
        </authorList>
    </citation>
    <scope>NUCLEOTIDE SEQUENCE [LARGE SCALE GENOMIC DNA]</scope>
    <source>
        <strain evidence="2 3">ARSEF 2860</strain>
    </source>
</reference>
<dbReference type="InterPro" id="IPR027417">
    <property type="entry name" value="P-loop_NTPase"/>
</dbReference>
<dbReference type="PANTHER" id="PTHR46411">
    <property type="entry name" value="FAMILY ATPASE, PUTATIVE-RELATED"/>
    <property type="match status" value="1"/>
</dbReference>
<organism evidence="2 3">
    <name type="scientific">Beauveria bassiana (strain ARSEF 2860)</name>
    <name type="common">White muscardine disease fungus</name>
    <name type="synonym">Tritirachium shiotae</name>
    <dbReference type="NCBI Taxonomy" id="655819"/>
    <lineage>
        <taxon>Eukaryota</taxon>
        <taxon>Fungi</taxon>
        <taxon>Dikarya</taxon>
        <taxon>Ascomycota</taxon>
        <taxon>Pezizomycotina</taxon>
        <taxon>Sordariomycetes</taxon>
        <taxon>Hypocreomycetidae</taxon>
        <taxon>Hypocreales</taxon>
        <taxon>Cordycipitaceae</taxon>
        <taxon>Beauveria</taxon>
    </lineage>
</organism>
<dbReference type="HOGENOM" id="CLU_004471_5_0_1"/>
<dbReference type="GO" id="GO:0016887">
    <property type="term" value="F:ATP hydrolysis activity"/>
    <property type="evidence" value="ECO:0007669"/>
    <property type="project" value="InterPro"/>
</dbReference>
<accession>J4UPQ8</accession>